<gene>
    <name evidence="3" type="ORF">PMPD1_1384</name>
</gene>
<dbReference type="GO" id="GO:0030254">
    <property type="term" value="P:protein secretion by the type III secretion system"/>
    <property type="evidence" value="ECO:0007669"/>
    <property type="project" value="InterPro"/>
</dbReference>
<dbReference type="InterPro" id="IPR013401">
    <property type="entry name" value="T3SS_LcrE"/>
</dbReference>
<evidence type="ECO:0000256" key="1">
    <source>
        <dbReference type="SAM" id="MobiDB-lite"/>
    </source>
</evidence>
<feature type="compositionally biased region" description="Basic residues" evidence="1">
    <location>
        <begin position="1"/>
        <end position="12"/>
    </location>
</feature>
<dbReference type="GO" id="GO:0009986">
    <property type="term" value="C:cell surface"/>
    <property type="evidence" value="ECO:0007669"/>
    <property type="project" value="InterPro"/>
</dbReference>
<dbReference type="GO" id="GO:0050709">
    <property type="term" value="P:negative regulation of protein secretion"/>
    <property type="evidence" value="ECO:0007669"/>
    <property type="project" value="InterPro"/>
</dbReference>
<accession>A0A6M8ULQ5</accession>
<name>A0A6M8ULQ5_9GAMM</name>
<dbReference type="Pfam" id="PF07201">
    <property type="entry name" value="HrpJ"/>
    <property type="match status" value="1"/>
</dbReference>
<dbReference type="EMBL" id="CP054212">
    <property type="protein sequence ID" value="QKJ86343.1"/>
    <property type="molecule type" value="Genomic_DNA"/>
</dbReference>
<proteinExistence type="predicted"/>
<dbReference type="AlphaFoldDB" id="A0A6M8ULQ5"/>
<feature type="region of interest" description="Disordered" evidence="1">
    <location>
        <begin position="1"/>
        <end position="45"/>
    </location>
</feature>
<dbReference type="KEGG" id="pmak:PMPD1_1384"/>
<dbReference type="NCBIfam" id="TIGR02568">
    <property type="entry name" value="LcrE"/>
    <property type="match status" value="1"/>
</dbReference>
<organism evidence="3 4">
    <name type="scientific">Paramixta manurensis</name>
    <dbReference type="NCBI Taxonomy" id="2740817"/>
    <lineage>
        <taxon>Bacteria</taxon>
        <taxon>Pseudomonadati</taxon>
        <taxon>Pseudomonadota</taxon>
        <taxon>Gammaproteobacteria</taxon>
        <taxon>Enterobacterales</taxon>
        <taxon>Erwiniaceae</taxon>
        <taxon>Paramixta</taxon>
    </lineage>
</organism>
<evidence type="ECO:0000313" key="4">
    <source>
        <dbReference type="Proteomes" id="UP000505325"/>
    </source>
</evidence>
<reference evidence="3 4" key="1">
    <citation type="submission" date="2020-06" db="EMBL/GenBank/DDBJ databases">
        <title>Genome sequence of Paramixta manurensis strain PD-1.</title>
        <authorList>
            <person name="Lee C.W."/>
            <person name="Kim J."/>
        </authorList>
    </citation>
    <scope>NUCLEOTIDE SEQUENCE [LARGE SCALE GENOMIC DNA]</scope>
    <source>
        <strain evidence="3 4">PD-1</strain>
    </source>
</reference>
<feature type="domain" description="Hypersensitivity response secretion-like HrpJ" evidence="2">
    <location>
        <begin position="58"/>
        <end position="225"/>
    </location>
</feature>
<dbReference type="SUPFAM" id="SSF140591">
    <property type="entry name" value="Type III secretion system domain"/>
    <property type="match status" value="1"/>
</dbReference>
<evidence type="ECO:0000259" key="2">
    <source>
        <dbReference type="Pfam" id="PF07201"/>
    </source>
</evidence>
<dbReference type="Gene3D" id="1.10.150.630">
    <property type="match status" value="1"/>
</dbReference>
<dbReference type="InterPro" id="IPR010812">
    <property type="entry name" value="HrpJ-like"/>
</dbReference>
<keyword evidence="4" id="KW-1185">Reference proteome</keyword>
<dbReference type="GO" id="GO:0019867">
    <property type="term" value="C:outer membrane"/>
    <property type="evidence" value="ECO:0007669"/>
    <property type="project" value="InterPro"/>
</dbReference>
<dbReference type="Proteomes" id="UP000505325">
    <property type="component" value="Chromosome"/>
</dbReference>
<evidence type="ECO:0000313" key="3">
    <source>
        <dbReference type="EMBL" id="QKJ86343.1"/>
    </source>
</evidence>
<sequence length="382" mass="42351">MNMKIPQHHLHKLPQELKQQEDLLDELSPDEKSQTNAPRIRSPQARVTDALEELGTLFAEKNEMQSKRDEQRALSRGSSRSRIALTKIERLTELYQLLESRNAPAQQKREDAIDELLVGEKAPSSDQLVDAADGDPTLADTLLRVALSKAQRLGQSDKIAAATAALSALAEKFGAQISAGLNTAPAIAAFTTHPEHKMTMRQLYYSVVIEQQSAETIFDTLLEKFGGEGFEPALRTLQRALSDDIAALASSASRTALRKILSGLDDTRAITNTLSKVDDFLASLKTKYPQVTVGNDVFTRTLLSMCHKGFQAHEVTRLGAEVVGQQPLHQSLFYNQFLTLVLSLPNKLWGNDESNRSKAITMLRTLNGEYANWEKRFAHSQS</sequence>
<protein>
    <submittedName>
        <fullName evidence="3">Type III secretion protein W</fullName>
    </submittedName>
</protein>
<dbReference type="RefSeq" id="WP_173633365.1">
    <property type="nucleotide sequence ID" value="NZ_CP054212.1"/>
</dbReference>